<evidence type="ECO:0000313" key="2">
    <source>
        <dbReference type="Proteomes" id="UP000004810"/>
    </source>
</evidence>
<proteinExistence type="predicted"/>
<accession>J9ERC1</accession>
<sequence length="158" mass="18048">MKSYRKANRVVDLKFADFDYILKVRFMLTSESDLYTTVVVSGCDKITMTHGRKQLRWELGDGKKVAPCFQGVMNGCIHYCILMTYLYSGDNVHLFSLYTPWCRPVVTGEVASLAEGRKVQCVHNIPQSEMMETRDDGFYFSLEDAIPSNSSALLTYRD</sequence>
<dbReference type="EMBL" id="ADBV01001481">
    <property type="protein sequence ID" value="EJW84743.1"/>
    <property type="molecule type" value="Genomic_DNA"/>
</dbReference>
<comment type="caution">
    <text evidence="1">The sequence shown here is derived from an EMBL/GenBank/DDBJ whole genome shotgun (WGS) entry which is preliminary data.</text>
</comment>
<dbReference type="AlphaFoldDB" id="J9ERC1"/>
<evidence type="ECO:0000313" key="1">
    <source>
        <dbReference type="EMBL" id="EJW84743.1"/>
    </source>
</evidence>
<dbReference type="Proteomes" id="UP000004810">
    <property type="component" value="Unassembled WGS sequence"/>
</dbReference>
<reference evidence="2" key="1">
    <citation type="submission" date="2012-08" db="EMBL/GenBank/DDBJ databases">
        <title>The Genome Sequence of Wuchereria bancrofti.</title>
        <authorList>
            <person name="Nutman T.B."/>
            <person name="Fink D.L."/>
            <person name="Russ C."/>
            <person name="Young S."/>
            <person name="Zeng Q."/>
            <person name="Koehrsen M."/>
            <person name="Alvarado L."/>
            <person name="Berlin A."/>
            <person name="Chapman S.B."/>
            <person name="Chen Z."/>
            <person name="Freedman E."/>
            <person name="Gellesch M."/>
            <person name="Goldberg J."/>
            <person name="Griggs A."/>
            <person name="Gujja S."/>
            <person name="Heilman E.R."/>
            <person name="Heiman D."/>
            <person name="Hepburn T."/>
            <person name="Howarth C."/>
            <person name="Jen D."/>
            <person name="Larson L."/>
            <person name="Lewis B."/>
            <person name="Mehta T."/>
            <person name="Park D."/>
            <person name="Pearson M."/>
            <person name="Roberts A."/>
            <person name="Saif S."/>
            <person name="Shea T."/>
            <person name="Shenoy N."/>
            <person name="Sisk P."/>
            <person name="Stolte C."/>
            <person name="Sykes S."/>
            <person name="Walk T."/>
            <person name="White J."/>
            <person name="Yandava C."/>
            <person name="Haas B."/>
            <person name="Henn M.R."/>
            <person name="Nusbaum C."/>
            <person name="Birren B."/>
        </authorList>
    </citation>
    <scope>NUCLEOTIDE SEQUENCE [LARGE SCALE GENOMIC DNA]</scope>
    <source>
        <strain evidence="2">NA</strain>
    </source>
</reference>
<organism evidence="1 2">
    <name type="scientific">Wuchereria bancrofti</name>
    <dbReference type="NCBI Taxonomy" id="6293"/>
    <lineage>
        <taxon>Eukaryota</taxon>
        <taxon>Metazoa</taxon>
        <taxon>Ecdysozoa</taxon>
        <taxon>Nematoda</taxon>
        <taxon>Chromadorea</taxon>
        <taxon>Rhabditida</taxon>
        <taxon>Spirurina</taxon>
        <taxon>Spiruromorpha</taxon>
        <taxon>Filarioidea</taxon>
        <taxon>Onchocercidae</taxon>
        <taxon>Wuchereria</taxon>
    </lineage>
</organism>
<protein>
    <submittedName>
        <fullName evidence="1">Uncharacterized protein</fullName>
    </submittedName>
</protein>
<gene>
    <name evidence="1" type="ORF">WUBG_04348</name>
</gene>
<name>J9ERC1_WUCBA</name>